<dbReference type="Proteomes" id="UP000306324">
    <property type="component" value="Unassembled WGS sequence"/>
</dbReference>
<gene>
    <name evidence="1" type="ORF">ACCUM_2294</name>
</gene>
<accession>A0A5S4ERE7</accession>
<comment type="caution">
    <text evidence="1">The sequence shown here is derived from an EMBL/GenBank/DDBJ whole genome shotgun (WGS) entry which is preliminary data.</text>
</comment>
<name>A0A5S4ERE7_9PROT</name>
<evidence type="ECO:0000313" key="2">
    <source>
        <dbReference type="Proteomes" id="UP000306324"/>
    </source>
</evidence>
<dbReference type="AlphaFoldDB" id="A0A5S4ERE7"/>
<dbReference type="EMBL" id="SWAD01000012">
    <property type="protein sequence ID" value="TMQ78079.1"/>
    <property type="molecule type" value="Genomic_DNA"/>
</dbReference>
<keyword evidence="2" id="KW-1185">Reference proteome</keyword>
<organism evidence="1 2">
    <name type="scientific">Candidatus Accumulibacter phosphatis</name>
    <dbReference type="NCBI Taxonomy" id="327160"/>
    <lineage>
        <taxon>Bacteria</taxon>
        <taxon>Pseudomonadati</taxon>
        <taxon>Pseudomonadota</taxon>
        <taxon>Betaproteobacteria</taxon>
        <taxon>Candidatus Accumulibacter</taxon>
    </lineage>
</organism>
<protein>
    <submittedName>
        <fullName evidence="1">Uncharacterized protein</fullName>
    </submittedName>
</protein>
<proteinExistence type="predicted"/>
<sequence length="40" mass="4406">MKLLQMPALVKGSQDLLAFLGGEIFLIKAIQELSLSFGER</sequence>
<reference evidence="1 2" key="1">
    <citation type="submission" date="2019-04" db="EMBL/GenBank/DDBJ databases">
        <title>A novel phosphate-accumulating bacterium identified in bioreactor for phosphate removal from wastewater.</title>
        <authorList>
            <person name="Kotlyarov R.Y."/>
            <person name="Beletsky A.V."/>
            <person name="Kallistova A.Y."/>
            <person name="Dorofeev A.G."/>
            <person name="Nikolaev Y.Y."/>
            <person name="Pimenov N.V."/>
            <person name="Ravin N.V."/>
            <person name="Mardanov A.V."/>
        </authorList>
    </citation>
    <scope>NUCLEOTIDE SEQUENCE [LARGE SCALE GENOMIC DNA]</scope>
    <source>
        <strain evidence="1 2">Bin19</strain>
    </source>
</reference>
<evidence type="ECO:0000313" key="1">
    <source>
        <dbReference type="EMBL" id="TMQ78079.1"/>
    </source>
</evidence>